<keyword evidence="3" id="KW-0012">Acyltransferase</keyword>
<reference evidence="6 7" key="2">
    <citation type="submission" date="2018-10" db="EMBL/GenBank/DDBJ databases">
        <authorList>
            <consortium name="Pathogen Informatics"/>
        </authorList>
    </citation>
    <scope>NUCLEOTIDE SEQUENCE [LARGE SCALE GENOMIC DNA]</scope>
</reference>
<dbReference type="GO" id="GO:0036149">
    <property type="term" value="P:phosphatidylinositol acyl-chain remodeling"/>
    <property type="evidence" value="ECO:0007669"/>
    <property type="project" value="TreeGrafter"/>
</dbReference>
<comment type="similarity">
    <text evidence="1">Belongs to the 1-acyl-sn-glycerol-3-phosphate acyltransferase family.</text>
</comment>
<dbReference type="InterPro" id="IPR002123">
    <property type="entry name" value="Plipid/glycerol_acylTrfase"/>
</dbReference>
<dbReference type="Proteomes" id="UP000274131">
    <property type="component" value="Unassembled WGS sequence"/>
</dbReference>
<dbReference type="Pfam" id="PF01553">
    <property type="entry name" value="Acyltransferase"/>
    <property type="match status" value="1"/>
</dbReference>
<reference evidence="8" key="1">
    <citation type="submission" date="2017-02" db="UniProtKB">
        <authorList>
            <consortium name="WormBaseParasite"/>
        </authorList>
    </citation>
    <scope>IDENTIFICATION</scope>
</reference>
<dbReference type="Pfam" id="PF16076">
    <property type="entry name" value="Acyltransf_C"/>
    <property type="match status" value="1"/>
</dbReference>
<evidence type="ECO:0000313" key="7">
    <source>
        <dbReference type="Proteomes" id="UP000274131"/>
    </source>
</evidence>
<dbReference type="CDD" id="cd07990">
    <property type="entry name" value="LPLAT_LCLAT1-like"/>
    <property type="match status" value="1"/>
</dbReference>
<evidence type="ECO:0000313" key="6">
    <source>
        <dbReference type="EMBL" id="VDD89909.1"/>
    </source>
</evidence>
<keyword evidence="4" id="KW-1133">Transmembrane helix</keyword>
<keyword evidence="4" id="KW-0812">Transmembrane</keyword>
<feature type="domain" description="Phospholipid/glycerol acyltransferase" evidence="5">
    <location>
        <begin position="91"/>
        <end position="215"/>
    </location>
</feature>
<sequence length="410" mass="47750">MGEPERVRVSGTTEKIRGIVASSIIFLSAFFGSFYILLPLLPLMFINHTLWRKVIDRLVGFWLILPSGILEFIYGIKFTVTGQRLENNEPALIIMNHRTRLDWLFFWNALLRIDPWLLTSQKISLKKLLKYIPGAGWAMSCDMFIFLSRSFEDDCSRIESLIKYYQNSGYNYQVLLFPEGTDKCERATERSRLYALRKGLKHYAHVLHPKTTGFAFIVSKMREVNYIRNVYDVTIAYPDTIVQTELDFIRLGACPRNVHFDIRKIDIGSLPASRTDLSSWLIDLWKSKEERLEKFYSEQDPEKRRLDTEYDAQSFVITKGHRKVQVCVVTFWLFLTGVWTFVFWTYPSQLLLVTLGSIIFIGSQVLYDGIEWLAVRVAGGRIALIERDRSYTERSSDFAERNNGSFSKIK</sequence>
<dbReference type="SMART" id="SM00563">
    <property type="entry name" value="PlsC"/>
    <property type="match status" value="1"/>
</dbReference>
<dbReference type="AlphaFoldDB" id="A0A0N4V4C9"/>
<evidence type="ECO:0000256" key="2">
    <source>
        <dbReference type="ARBA" id="ARBA00022679"/>
    </source>
</evidence>
<name>A0A0N4V4C9_ENTVE</name>
<dbReference type="OrthoDB" id="186786at2759"/>
<dbReference type="GO" id="GO:0016746">
    <property type="term" value="F:acyltransferase activity"/>
    <property type="evidence" value="ECO:0007669"/>
    <property type="project" value="UniProtKB-KW"/>
</dbReference>
<feature type="transmembrane region" description="Helical" evidence="4">
    <location>
        <begin position="324"/>
        <end position="344"/>
    </location>
</feature>
<evidence type="ECO:0000256" key="3">
    <source>
        <dbReference type="ARBA" id="ARBA00023315"/>
    </source>
</evidence>
<evidence type="ECO:0000313" key="8">
    <source>
        <dbReference type="WBParaSite" id="EVEC_0000497601-mRNA-1"/>
    </source>
</evidence>
<gene>
    <name evidence="6" type="ORF">EVEC_LOCUS4660</name>
</gene>
<dbReference type="PANTHER" id="PTHR10983:SF16">
    <property type="entry name" value="LYSOCARDIOLIPIN ACYLTRANSFERASE 1"/>
    <property type="match status" value="1"/>
</dbReference>
<organism evidence="8">
    <name type="scientific">Enterobius vermicularis</name>
    <name type="common">Human pinworm</name>
    <dbReference type="NCBI Taxonomy" id="51028"/>
    <lineage>
        <taxon>Eukaryota</taxon>
        <taxon>Metazoa</taxon>
        <taxon>Ecdysozoa</taxon>
        <taxon>Nematoda</taxon>
        <taxon>Chromadorea</taxon>
        <taxon>Rhabditida</taxon>
        <taxon>Spirurina</taxon>
        <taxon>Oxyuridomorpha</taxon>
        <taxon>Oxyuroidea</taxon>
        <taxon>Oxyuridae</taxon>
        <taxon>Enterobius</taxon>
    </lineage>
</organism>
<keyword evidence="2" id="KW-0808">Transferase</keyword>
<evidence type="ECO:0000256" key="1">
    <source>
        <dbReference type="ARBA" id="ARBA00008655"/>
    </source>
</evidence>
<keyword evidence="7" id="KW-1185">Reference proteome</keyword>
<protein>
    <submittedName>
        <fullName evidence="8">PlsC domain-containing protein</fullName>
    </submittedName>
</protein>
<dbReference type="InterPro" id="IPR032098">
    <property type="entry name" value="Acyltransf_C"/>
</dbReference>
<feature type="transmembrane region" description="Helical" evidence="4">
    <location>
        <begin position="350"/>
        <end position="367"/>
    </location>
</feature>
<dbReference type="SUPFAM" id="SSF69593">
    <property type="entry name" value="Glycerol-3-phosphate (1)-acyltransferase"/>
    <property type="match status" value="1"/>
</dbReference>
<feature type="transmembrane region" description="Helical" evidence="4">
    <location>
        <begin position="20"/>
        <end position="46"/>
    </location>
</feature>
<evidence type="ECO:0000259" key="5">
    <source>
        <dbReference type="SMART" id="SM00563"/>
    </source>
</evidence>
<proteinExistence type="inferred from homology"/>
<dbReference type="EMBL" id="UXUI01007920">
    <property type="protein sequence ID" value="VDD89909.1"/>
    <property type="molecule type" value="Genomic_DNA"/>
</dbReference>
<evidence type="ECO:0000256" key="4">
    <source>
        <dbReference type="SAM" id="Phobius"/>
    </source>
</evidence>
<dbReference type="WBParaSite" id="EVEC_0000497601-mRNA-1">
    <property type="protein sequence ID" value="EVEC_0000497601-mRNA-1"/>
    <property type="gene ID" value="EVEC_0000497601"/>
</dbReference>
<accession>A0A0N4V4C9</accession>
<dbReference type="STRING" id="51028.A0A0N4V4C9"/>
<dbReference type="GO" id="GO:0005783">
    <property type="term" value="C:endoplasmic reticulum"/>
    <property type="evidence" value="ECO:0007669"/>
    <property type="project" value="TreeGrafter"/>
</dbReference>
<dbReference type="PANTHER" id="PTHR10983">
    <property type="entry name" value="1-ACYLGLYCEROL-3-PHOSPHATE ACYLTRANSFERASE-RELATED"/>
    <property type="match status" value="1"/>
</dbReference>
<keyword evidence="4" id="KW-0472">Membrane</keyword>
<feature type="transmembrane region" description="Helical" evidence="4">
    <location>
        <begin position="58"/>
        <end position="76"/>
    </location>
</feature>